<dbReference type="PROSITE" id="PS50110">
    <property type="entry name" value="RESPONSE_REGULATORY"/>
    <property type="match status" value="1"/>
</dbReference>
<dbReference type="PROSITE" id="PS50011">
    <property type="entry name" value="PROTEIN_KINASE_DOM"/>
    <property type="match status" value="1"/>
</dbReference>
<evidence type="ECO:0000256" key="8">
    <source>
        <dbReference type="ARBA" id="ARBA00023012"/>
    </source>
</evidence>
<feature type="domain" description="Response regulatory" evidence="14">
    <location>
        <begin position="2267"/>
        <end position="2393"/>
    </location>
</feature>
<dbReference type="CDD" id="cd16922">
    <property type="entry name" value="HATPase_EvgS-ArcB-TorS-like"/>
    <property type="match status" value="1"/>
</dbReference>
<dbReference type="GO" id="GO:0097308">
    <property type="term" value="P:cellular response to farnesol"/>
    <property type="evidence" value="ECO:0007669"/>
    <property type="project" value="UniProtKB-ARBA"/>
</dbReference>
<evidence type="ECO:0000256" key="11">
    <source>
        <dbReference type="SAM" id="MobiDB-lite"/>
    </source>
</evidence>
<keyword evidence="5" id="KW-0547">Nucleotide-binding</keyword>
<evidence type="ECO:0000256" key="7">
    <source>
        <dbReference type="ARBA" id="ARBA00022840"/>
    </source>
</evidence>
<dbReference type="PANTHER" id="PTHR45339">
    <property type="entry name" value="HYBRID SIGNAL TRANSDUCTION HISTIDINE KINASE J"/>
    <property type="match status" value="1"/>
</dbReference>
<accession>A0AAX4HH70</accession>
<protein>
    <recommendedName>
        <fullName evidence="2">histidine kinase</fullName>
        <ecNumber evidence="2">2.7.13.3</ecNumber>
    </recommendedName>
</protein>
<dbReference type="SUPFAM" id="SSF52172">
    <property type="entry name" value="CheY-like"/>
    <property type="match status" value="1"/>
</dbReference>
<dbReference type="Proteomes" id="UP001338582">
    <property type="component" value="Chromosome 5"/>
</dbReference>
<dbReference type="CDD" id="cd17546">
    <property type="entry name" value="REC_hyHK_CKI1_RcsC-like"/>
    <property type="match status" value="1"/>
</dbReference>
<keyword evidence="8" id="KW-0902">Two-component regulatory system</keyword>
<dbReference type="PANTHER" id="PTHR45339:SF1">
    <property type="entry name" value="HYBRID SIGNAL TRANSDUCTION HISTIDINE KINASE J"/>
    <property type="match status" value="1"/>
</dbReference>
<dbReference type="SUPFAM" id="SSF55874">
    <property type="entry name" value="ATPase domain of HSP90 chaperone/DNA topoisomerase II/histidine kinase"/>
    <property type="match status" value="1"/>
</dbReference>
<dbReference type="Gene3D" id="1.10.510.10">
    <property type="entry name" value="Transferase(Phosphotransferase) domain 1"/>
    <property type="match status" value="1"/>
</dbReference>
<dbReference type="SMART" id="SM00388">
    <property type="entry name" value="HisKA"/>
    <property type="match status" value="1"/>
</dbReference>
<dbReference type="Pfam" id="PF00512">
    <property type="entry name" value="HisKA"/>
    <property type="match status" value="1"/>
</dbReference>
<dbReference type="SMART" id="SM00448">
    <property type="entry name" value="REC"/>
    <property type="match status" value="1"/>
</dbReference>
<dbReference type="GO" id="GO:1900445">
    <property type="term" value="P:positive regulation of filamentous growth of a population of unicellular organisms in response to biotic stimulus"/>
    <property type="evidence" value="ECO:0007669"/>
    <property type="project" value="UniProtKB-ARBA"/>
</dbReference>
<dbReference type="Pfam" id="PF00069">
    <property type="entry name" value="Pkinase"/>
    <property type="match status" value="1"/>
</dbReference>
<comment type="catalytic activity">
    <reaction evidence="1">
        <text>ATP + protein L-histidine = ADP + protein N-phospho-L-histidine.</text>
        <dbReference type="EC" id="2.7.13.3"/>
    </reaction>
</comment>
<dbReference type="InterPro" id="IPR004358">
    <property type="entry name" value="Sig_transdc_His_kin-like_C"/>
</dbReference>
<dbReference type="InterPro" id="IPR011009">
    <property type="entry name" value="Kinase-like_dom_sf"/>
</dbReference>
<organism evidence="15 16">
    <name type="scientific">Australozyma saopauloensis</name>
    <dbReference type="NCBI Taxonomy" id="291208"/>
    <lineage>
        <taxon>Eukaryota</taxon>
        <taxon>Fungi</taxon>
        <taxon>Dikarya</taxon>
        <taxon>Ascomycota</taxon>
        <taxon>Saccharomycotina</taxon>
        <taxon>Pichiomycetes</taxon>
        <taxon>Metschnikowiaceae</taxon>
        <taxon>Australozyma</taxon>
    </lineage>
</organism>
<dbReference type="FunFam" id="1.10.287.130:FF:000002">
    <property type="entry name" value="Two-component osmosensing histidine kinase"/>
    <property type="match status" value="1"/>
</dbReference>
<feature type="domain" description="Protein kinase" evidence="12">
    <location>
        <begin position="238"/>
        <end position="531"/>
    </location>
</feature>
<dbReference type="InterPro" id="IPR001789">
    <property type="entry name" value="Sig_transdc_resp-reg_receiver"/>
</dbReference>
<dbReference type="SUPFAM" id="SSF55781">
    <property type="entry name" value="GAF domain-like"/>
    <property type="match status" value="1"/>
</dbReference>
<name>A0AAX4HH70_9ASCO</name>
<dbReference type="PROSITE" id="PS50109">
    <property type="entry name" value="HIS_KIN"/>
    <property type="match status" value="1"/>
</dbReference>
<feature type="domain" description="Histidine kinase" evidence="13">
    <location>
        <begin position="1904"/>
        <end position="2125"/>
    </location>
</feature>
<dbReference type="EC" id="2.7.13.3" evidence="2"/>
<dbReference type="GeneID" id="88175507"/>
<dbReference type="Gene3D" id="3.40.50.2300">
    <property type="match status" value="1"/>
</dbReference>
<dbReference type="GO" id="GO:0071555">
    <property type="term" value="P:cell wall organization"/>
    <property type="evidence" value="ECO:0007669"/>
    <property type="project" value="UniProtKB-KW"/>
</dbReference>
<feature type="modified residue" description="4-aspartylphosphate" evidence="10">
    <location>
        <position position="2321"/>
    </location>
</feature>
<evidence type="ECO:0000259" key="13">
    <source>
        <dbReference type="PROSITE" id="PS50109"/>
    </source>
</evidence>
<dbReference type="InterPro" id="IPR003018">
    <property type="entry name" value="GAF"/>
</dbReference>
<dbReference type="InterPro" id="IPR011006">
    <property type="entry name" value="CheY-like_superfamily"/>
</dbReference>
<dbReference type="SUPFAM" id="SSF56112">
    <property type="entry name" value="Protein kinase-like (PK-like)"/>
    <property type="match status" value="1"/>
</dbReference>
<keyword evidence="6" id="KW-0418">Kinase</keyword>
<proteinExistence type="predicted"/>
<dbReference type="SMART" id="SM00220">
    <property type="entry name" value="S_TKc"/>
    <property type="match status" value="1"/>
</dbReference>
<dbReference type="InterPro" id="IPR005467">
    <property type="entry name" value="His_kinase_dom"/>
</dbReference>
<dbReference type="Pfam" id="PF02518">
    <property type="entry name" value="HATPase_c"/>
    <property type="match status" value="1"/>
</dbReference>
<dbReference type="Pfam" id="PF25503">
    <property type="entry name" value="TPR_CHK1"/>
    <property type="match status" value="1"/>
</dbReference>
<dbReference type="FunFam" id="3.30.565.10:FF:000010">
    <property type="entry name" value="Sensor histidine kinase RcsC"/>
    <property type="match status" value="1"/>
</dbReference>
<reference evidence="15 16" key="1">
    <citation type="submission" date="2023-10" db="EMBL/GenBank/DDBJ databases">
        <title>Draft Genome Sequence of Candida saopaulonensis from a very Premature Infant with Sepsis.</title>
        <authorList>
            <person name="Ning Y."/>
            <person name="Dai R."/>
            <person name="Xiao M."/>
            <person name="Xu Y."/>
            <person name="Yan Q."/>
            <person name="Zhang L."/>
        </authorList>
    </citation>
    <scope>NUCLEOTIDE SEQUENCE [LARGE SCALE GENOMIC DNA]</scope>
    <source>
        <strain evidence="15 16">19XY460</strain>
    </source>
</reference>
<dbReference type="GO" id="GO:0000155">
    <property type="term" value="F:phosphorelay sensor kinase activity"/>
    <property type="evidence" value="ECO:0007669"/>
    <property type="project" value="InterPro"/>
</dbReference>
<dbReference type="InterPro" id="IPR036097">
    <property type="entry name" value="HisK_dim/P_sf"/>
</dbReference>
<dbReference type="InterPro" id="IPR003594">
    <property type="entry name" value="HATPase_dom"/>
</dbReference>
<evidence type="ECO:0000259" key="12">
    <source>
        <dbReference type="PROSITE" id="PS50011"/>
    </source>
</evidence>
<dbReference type="RefSeq" id="XP_062879453.1">
    <property type="nucleotide sequence ID" value="XM_063023383.1"/>
</dbReference>
<evidence type="ECO:0000259" key="14">
    <source>
        <dbReference type="PROSITE" id="PS50110"/>
    </source>
</evidence>
<dbReference type="InterPro" id="IPR003661">
    <property type="entry name" value="HisK_dim/P_dom"/>
</dbReference>
<dbReference type="Gene3D" id="1.10.287.130">
    <property type="match status" value="1"/>
</dbReference>
<dbReference type="GO" id="GO:0036180">
    <property type="term" value="P:filamentous growth of a population of unicellular organisms in response to biotic stimulus"/>
    <property type="evidence" value="ECO:0007669"/>
    <property type="project" value="UniProtKB-ARBA"/>
</dbReference>
<dbReference type="CDD" id="cd00082">
    <property type="entry name" value="HisKA"/>
    <property type="match status" value="1"/>
</dbReference>
<dbReference type="InterPro" id="IPR029016">
    <property type="entry name" value="GAF-like_dom_sf"/>
</dbReference>
<dbReference type="GO" id="GO:0005524">
    <property type="term" value="F:ATP binding"/>
    <property type="evidence" value="ECO:0007669"/>
    <property type="project" value="UniProtKB-KW"/>
</dbReference>
<dbReference type="PRINTS" id="PR00344">
    <property type="entry name" value="BCTRLSENSOR"/>
</dbReference>
<dbReference type="EMBL" id="CP138898">
    <property type="protein sequence ID" value="WPK27075.1"/>
    <property type="molecule type" value="Genomic_DNA"/>
</dbReference>
<dbReference type="Pfam" id="PF00072">
    <property type="entry name" value="Response_reg"/>
    <property type="match status" value="1"/>
</dbReference>
<dbReference type="KEGG" id="asau:88175507"/>
<evidence type="ECO:0000256" key="4">
    <source>
        <dbReference type="ARBA" id="ARBA00022679"/>
    </source>
</evidence>
<evidence type="ECO:0000313" key="15">
    <source>
        <dbReference type="EMBL" id="WPK27075.1"/>
    </source>
</evidence>
<evidence type="ECO:0000256" key="6">
    <source>
        <dbReference type="ARBA" id="ARBA00022777"/>
    </source>
</evidence>
<evidence type="ECO:0000256" key="2">
    <source>
        <dbReference type="ARBA" id="ARBA00012438"/>
    </source>
</evidence>
<feature type="region of interest" description="Disordered" evidence="11">
    <location>
        <begin position="57"/>
        <end position="79"/>
    </location>
</feature>
<dbReference type="InterPro" id="IPR000719">
    <property type="entry name" value="Prot_kinase_dom"/>
</dbReference>
<dbReference type="GO" id="GO:0006950">
    <property type="term" value="P:response to stress"/>
    <property type="evidence" value="ECO:0007669"/>
    <property type="project" value="UniProtKB-ARBA"/>
</dbReference>
<dbReference type="InterPro" id="IPR027417">
    <property type="entry name" value="P-loop_NTPase"/>
</dbReference>
<evidence type="ECO:0000256" key="10">
    <source>
        <dbReference type="PROSITE-ProRule" id="PRU00169"/>
    </source>
</evidence>
<keyword evidence="9" id="KW-0961">Cell wall biogenesis/degradation</keyword>
<sequence length="2406" mass="272011">MSNRSYRGSDNTLSYNGSATFRSQTNSVSKLSSGSSSSVRFEALSIDHFRLMSENMPVSLPTSANNSGTPNNSSQGLSLDSRKSITKERLLAYLLYVDDINFVQDQRNYLQGSGPQDLSLAQTLLQESFNVASNIVPGYTLLHRLSASGLSSLCYVATHDASGALAIIRLSPDISECDHVARFVNDWYLTLGLNPPLCPRLWTNKELVKEYINSPTSFASKYDFEVPSHSVKPTHEEWRQPLTLPKNVNGVLYPIECYNVVTRKENNTTKRMAMVYLDFGYKTIRDYYNDKSKPIQTDKSSLNSGSVKSVLSELSAEANPGAERILTNNLGSGEFDDLANRVRQIPKSQETVYEILVDMIELLHTICICHELGIVHNGITSHHILRSTISNKKLKSMRKDRVVLTGFDFGFSVVYEDSFHAFRKKNLRAIDDLLPYMSPENTGDAVSLVNYSTDIYSVGIVLYELIVGCLPFQSDNPVRLRKMHLSQRPIQPYLLGKSWITLELNNIIMKCLEKKPQDRYISAAQLQHDLRRALKAYASQSNLLDGLSIETRLAAASELRPDLPVLDTFPIKMHPIKVRDSVFDYCYHNQQASKLIVVKGGSGVGKTTIIEEMAGQAVSRYDFVIPWSYDCSDMNVTKYASLIYGIHTITRQILSSSTENISEWRHKLTNEIDTDLSILFQAVPDLKLLLGPHYLNLRQEIVDNSGFKARSTSRSMFPLRTLLADEPGTEYLTPREAQLNLIDEQALSLELKYKYIFKKFFNLVSQRGLTIILDDVQWCPKQEMEVFYEIIDFIHSSGKSHNISILASYHTNKAVSKFENKRLELRYLEVMAKSLGILYKEFQVDDLEIGEFTEYLGTISLTKPLGSNPARAQKLYDLTLGNRLSLNYISRFYKLKNQFEETDWKSMVSFAQDQDKDRLLQLLIDKIIEAYIGEFSSENVVKLLKFAAITCVNGLFKMSDLMIVTGFSLLETHKILQLCMETKLFIPSGIYYKLPFHLIAKDEFPFELDDSIAWNWTAQTRYRFDHNVIHFNLLKQLERDGEFHEYHRLAGLRLKKSLLQETAVNISDYLSMASHILMSIDVAREKDFEKYYEALVSGGRYAIATSNLELALKFFTASQKFIPKSDTRRLLKGALTCIQCNYLLKNFEDCINLIQIAEEDFGKDNWILVHLKVRSLFNARQFKRGMKKAVKTLQALDVEVYLNEEQCRPLADKLFSLLPLSVSEIRVLKTLKKATDPKFILIAELIMDVLSPSYVLGLTELRKVLLSQLIHLMIRYGYTNACGVPLIHLANMFVQKAELMSIIKASELSDVAIALVNSDLGASSEFSEHLNESYVVYMAAFRQPLNELMKFSTMLNFDTNTPLKSQESSLLLLTTNSFIILGYVTGWTSLNQALLKPVDLSASIEQIVHNNCIRLWLNQCSIEEFMEQYKKLFTELTPDLEFCYLGSAVLYCATVGKFNEGAELVLDRAYHVSRKLPISLMHVRFLFFSAMCLCFNTSEHNKSKGLDLAKKIGVLFDMWTEACYQNFGPELKIIKVSIIASTSKKPSLEILDQFEEAIEAATVEGKWLELALSNHACAIWLLRTSESKKRVFHFANEAYSIHRMMNLDSQAEKLKAQFSELFASFNWAGVQKMPDSLRLRMGVSKAFSDDLIQTFLDPPDYSPATEDSIDFSERLNAEPKIGENSEPLMKAEAVTPFDGFANGPTQDDWTQAIKLCLSISQSSSIDSIVLRLLESCLSFAGVDYGAIILNLHTNEPMVKAIGTVNNIYKLDDESLISRADLVPYNLVIECFLKGESINKDDNRKFFAKKYGKDAYYANNMCSSVLCVPIKTSTVIGAVYLERHVRQPHLANDEFIFDKSKLELLELLCSQAAVSFSKLVVYNQMELAKKAAEDATEEKASFLANMSHEIRTPFNSLFACSIFLLDTSLTPSQREYVETIKNSALVTLNIIDGILAFSKIEHGSFTLDNSPFSINDSIESSISISSDQIETKDIEFVYFNRCPEIESIYGDATRVRQIIINLVGNALKFTSEGYVKVTLSAEIIRETRYELKISVEDTGIGIPDASKSKIFGAFSQVDGSSRRVHGGSGLGLAISKKLAEIMNGRITFTSEFGKGSTFEFSCPFEVELQRVRPLIKPQTVCLVSKAELKKQSIRETIEFYGAKTISYCSLEEAVESGEHFDVILIDRRALKPNQKVRSTLKDRKVHIVLIVRFGLRISDTLTRDLEVDTLIFSPLNRSTTRRILENTLVSDEGTKTTQVAQEEVYPLNILIAEDNPINLRVALQHLKKLGYIADHAKDGVQVLEKCESRLAEGKKYDVILMDIQMPKKDGIEAAIELRKSFMERNCEFFLPQIVALTANVAGEDREKCLKCGMVDFVSKPILPDELKRVLLNAARTIQATGDWSADY</sequence>
<dbReference type="Pfam" id="PF01590">
    <property type="entry name" value="GAF"/>
    <property type="match status" value="1"/>
</dbReference>
<dbReference type="Gene3D" id="3.30.450.40">
    <property type="match status" value="1"/>
</dbReference>
<dbReference type="SUPFAM" id="SSF52540">
    <property type="entry name" value="P-loop containing nucleoside triphosphate hydrolases"/>
    <property type="match status" value="1"/>
</dbReference>
<keyword evidence="16" id="KW-1185">Reference proteome</keyword>
<keyword evidence="7" id="KW-0067">ATP-binding</keyword>
<evidence type="ECO:0000256" key="1">
    <source>
        <dbReference type="ARBA" id="ARBA00000085"/>
    </source>
</evidence>
<keyword evidence="4" id="KW-0808">Transferase</keyword>
<dbReference type="Gene3D" id="3.30.565.10">
    <property type="entry name" value="Histidine kinase-like ATPase, C-terminal domain"/>
    <property type="match status" value="1"/>
</dbReference>
<evidence type="ECO:0000256" key="5">
    <source>
        <dbReference type="ARBA" id="ARBA00022741"/>
    </source>
</evidence>
<evidence type="ECO:0000256" key="3">
    <source>
        <dbReference type="ARBA" id="ARBA00022553"/>
    </source>
</evidence>
<evidence type="ECO:0000313" key="16">
    <source>
        <dbReference type="Proteomes" id="UP001338582"/>
    </source>
</evidence>
<dbReference type="InterPro" id="IPR036890">
    <property type="entry name" value="HATPase_C_sf"/>
</dbReference>
<dbReference type="SUPFAM" id="SSF47384">
    <property type="entry name" value="Homodimeric domain of signal transducing histidine kinase"/>
    <property type="match status" value="1"/>
</dbReference>
<evidence type="ECO:0000256" key="9">
    <source>
        <dbReference type="ARBA" id="ARBA00023316"/>
    </source>
</evidence>
<gene>
    <name evidence="15" type="ORF">PUMCH_004447</name>
</gene>
<dbReference type="Gene3D" id="3.40.50.300">
    <property type="entry name" value="P-loop containing nucleotide triphosphate hydrolases"/>
    <property type="match status" value="1"/>
</dbReference>
<dbReference type="SMART" id="SM00387">
    <property type="entry name" value="HATPase_c"/>
    <property type="match status" value="1"/>
</dbReference>
<feature type="compositionally biased region" description="Polar residues" evidence="11">
    <location>
        <begin position="60"/>
        <end position="78"/>
    </location>
</feature>
<keyword evidence="3 10" id="KW-0597">Phosphoprotein</keyword>